<accession>A0A2S6AD33</accession>
<dbReference type="RefSeq" id="WP_063018757.1">
    <property type="nucleotide sequence ID" value="NZ_JADLQW010000020.1"/>
</dbReference>
<dbReference type="InterPro" id="IPR036736">
    <property type="entry name" value="ACP-like_sf"/>
</dbReference>
<organism evidence="1 2">
    <name type="scientific">Nocardia nova</name>
    <dbReference type="NCBI Taxonomy" id="37330"/>
    <lineage>
        <taxon>Bacteria</taxon>
        <taxon>Bacillati</taxon>
        <taxon>Actinomycetota</taxon>
        <taxon>Actinomycetes</taxon>
        <taxon>Mycobacteriales</taxon>
        <taxon>Nocardiaceae</taxon>
        <taxon>Nocardia</taxon>
    </lineage>
</organism>
<protein>
    <submittedName>
        <fullName evidence="1">Phosphopantetheine-binding protein</fullName>
    </submittedName>
</protein>
<gene>
    <name evidence="1" type="ORF">C5F51_03905</name>
</gene>
<proteinExistence type="predicted"/>
<keyword evidence="2" id="KW-1185">Reference proteome</keyword>
<dbReference type="SUPFAM" id="SSF47336">
    <property type="entry name" value="ACP-like"/>
    <property type="match status" value="1"/>
</dbReference>
<comment type="caution">
    <text evidence="1">The sequence shown here is derived from an EMBL/GenBank/DDBJ whole genome shotgun (WGS) entry which is preliminary data.</text>
</comment>
<dbReference type="GeneID" id="66720236"/>
<dbReference type="Proteomes" id="UP000238356">
    <property type="component" value="Unassembled WGS sequence"/>
</dbReference>
<sequence length="91" mass="9787">MSTTVSRQSADSAVRAALRGFATDAELTALGPDEPLRTTLELDSLDFLTFVERLSNLREEPIAEADYPRLATIRTCVDFLAGSPETGAGAR</sequence>
<dbReference type="Gene3D" id="1.10.1200.10">
    <property type="entry name" value="ACP-like"/>
    <property type="match status" value="1"/>
</dbReference>
<reference evidence="1 2" key="1">
    <citation type="submission" date="2018-02" db="EMBL/GenBank/DDBJ databases">
        <title>8 Nocardia nova and 1 Nocardia cyriacigeorgica strain used for evolution to TMP-SMX.</title>
        <authorList>
            <person name="Mehta H."/>
            <person name="Weng J."/>
            <person name="Shamoo Y."/>
        </authorList>
    </citation>
    <scope>NUCLEOTIDE SEQUENCE [LARGE SCALE GENOMIC DNA]</scope>
    <source>
        <strain evidence="1 2">BAA2227</strain>
    </source>
</reference>
<dbReference type="AlphaFoldDB" id="A0A2S6AD33"/>
<evidence type="ECO:0000313" key="1">
    <source>
        <dbReference type="EMBL" id="PPJ32003.1"/>
    </source>
</evidence>
<evidence type="ECO:0000313" key="2">
    <source>
        <dbReference type="Proteomes" id="UP000238356"/>
    </source>
</evidence>
<dbReference type="EMBL" id="PSZD01000002">
    <property type="protein sequence ID" value="PPJ32003.1"/>
    <property type="molecule type" value="Genomic_DNA"/>
</dbReference>
<name>A0A2S6AD33_9NOCA</name>